<proteinExistence type="predicted"/>
<name>A0A4Z2FLX0_9TELE</name>
<gene>
    <name evidence="1" type="ORF">EYF80_047939</name>
</gene>
<accession>A0A4Z2FLX0</accession>
<evidence type="ECO:0000313" key="2">
    <source>
        <dbReference type="Proteomes" id="UP000314294"/>
    </source>
</evidence>
<organism evidence="1 2">
    <name type="scientific">Liparis tanakae</name>
    <name type="common">Tanaka's snailfish</name>
    <dbReference type="NCBI Taxonomy" id="230148"/>
    <lineage>
        <taxon>Eukaryota</taxon>
        <taxon>Metazoa</taxon>
        <taxon>Chordata</taxon>
        <taxon>Craniata</taxon>
        <taxon>Vertebrata</taxon>
        <taxon>Euteleostomi</taxon>
        <taxon>Actinopterygii</taxon>
        <taxon>Neopterygii</taxon>
        <taxon>Teleostei</taxon>
        <taxon>Neoteleostei</taxon>
        <taxon>Acanthomorphata</taxon>
        <taxon>Eupercaria</taxon>
        <taxon>Perciformes</taxon>
        <taxon>Cottioidei</taxon>
        <taxon>Cottales</taxon>
        <taxon>Liparidae</taxon>
        <taxon>Liparis</taxon>
    </lineage>
</organism>
<reference evidence="1 2" key="1">
    <citation type="submission" date="2019-03" db="EMBL/GenBank/DDBJ databases">
        <title>First draft genome of Liparis tanakae, snailfish: a comprehensive survey of snailfish specific genes.</title>
        <authorList>
            <person name="Kim W."/>
            <person name="Song I."/>
            <person name="Jeong J.-H."/>
            <person name="Kim D."/>
            <person name="Kim S."/>
            <person name="Ryu S."/>
            <person name="Song J.Y."/>
            <person name="Lee S.K."/>
        </authorList>
    </citation>
    <scope>NUCLEOTIDE SEQUENCE [LARGE SCALE GENOMIC DNA]</scope>
    <source>
        <tissue evidence="1">Muscle</tissue>
    </source>
</reference>
<comment type="caution">
    <text evidence="1">The sequence shown here is derived from an EMBL/GenBank/DDBJ whole genome shotgun (WGS) entry which is preliminary data.</text>
</comment>
<evidence type="ECO:0000313" key="1">
    <source>
        <dbReference type="EMBL" id="TNN41905.1"/>
    </source>
</evidence>
<dbReference type="EMBL" id="SRLO01001074">
    <property type="protein sequence ID" value="TNN41905.1"/>
    <property type="molecule type" value="Genomic_DNA"/>
</dbReference>
<sequence>MERNVSRGEHRVKHVDGVNAAQTWDLFQRAAPPRHTPSVERDVAPTRTFSSRDSSVPLNDFLFAVSSAPVLLTQQRLQLV</sequence>
<dbReference type="AlphaFoldDB" id="A0A4Z2FLX0"/>
<keyword evidence="2" id="KW-1185">Reference proteome</keyword>
<dbReference type="Proteomes" id="UP000314294">
    <property type="component" value="Unassembled WGS sequence"/>
</dbReference>
<protein>
    <submittedName>
        <fullName evidence="1">Uncharacterized protein</fullName>
    </submittedName>
</protein>